<evidence type="ECO:0000313" key="3">
    <source>
        <dbReference type="Proteomes" id="UP001313282"/>
    </source>
</evidence>
<evidence type="ECO:0000313" key="2">
    <source>
        <dbReference type="EMBL" id="KAK6356783.1"/>
    </source>
</evidence>
<feature type="signal peptide" evidence="1">
    <location>
        <begin position="1"/>
        <end position="23"/>
    </location>
</feature>
<dbReference type="AlphaFoldDB" id="A0AAN8MY54"/>
<reference evidence="2 3" key="1">
    <citation type="submission" date="2019-10" db="EMBL/GenBank/DDBJ databases">
        <authorList>
            <person name="Palmer J.M."/>
        </authorList>
    </citation>
    <scope>NUCLEOTIDE SEQUENCE [LARGE SCALE GENOMIC DNA]</scope>
    <source>
        <strain evidence="2 3">TWF718</strain>
    </source>
</reference>
<dbReference type="EMBL" id="JAVHNR010000001">
    <property type="protein sequence ID" value="KAK6356783.1"/>
    <property type="molecule type" value="Genomic_DNA"/>
</dbReference>
<evidence type="ECO:0000256" key="1">
    <source>
        <dbReference type="SAM" id="SignalP"/>
    </source>
</evidence>
<comment type="caution">
    <text evidence="2">The sequence shown here is derived from an EMBL/GenBank/DDBJ whole genome shotgun (WGS) entry which is preliminary data.</text>
</comment>
<accession>A0AAN8MY54</accession>
<gene>
    <name evidence="2" type="ORF">TWF718_001124</name>
</gene>
<name>A0AAN8MY54_9PEZI</name>
<dbReference type="Proteomes" id="UP001313282">
    <property type="component" value="Unassembled WGS sequence"/>
</dbReference>
<keyword evidence="3" id="KW-1185">Reference proteome</keyword>
<proteinExistence type="predicted"/>
<sequence>MLRGNFIPFAILNVAIRLLSVCAEAVVSNPTLSPLSTTRWSDFKGDLRDNKALKDQVFEVQSNLRGTAKYCPNDRGQGSPMQQNLNLPNSLNALIQGARQVIKLLDAAINSNDPSSVGFDAVENAIAERAKLNAYLNGIIKFQREFLVAVLKFYPFWKENIDMAQNWVYYATSDRSTMVVYAASDGPSKRAELAQTAEEIGKRALEYIKGAAQWAASSSENEAFNSLLADYNPDSAQIDYTLGTELWREGTGWIEPGGATDTFTLQTLFDRMADWFDCWVNPLPDLITVLQEHPALEEVNPDEDPDS</sequence>
<keyword evidence="1" id="KW-0732">Signal</keyword>
<protein>
    <submittedName>
        <fullName evidence="2">Uncharacterized protein</fullName>
    </submittedName>
</protein>
<organism evidence="2 3">
    <name type="scientific">Orbilia javanica</name>
    <dbReference type="NCBI Taxonomy" id="47235"/>
    <lineage>
        <taxon>Eukaryota</taxon>
        <taxon>Fungi</taxon>
        <taxon>Dikarya</taxon>
        <taxon>Ascomycota</taxon>
        <taxon>Pezizomycotina</taxon>
        <taxon>Orbiliomycetes</taxon>
        <taxon>Orbiliales</taxon>
        <taxon>Orbiliaceae</taxon>
        <taxon>Orbilia</taxon>
    </lineage>
</organism>
<feature type="chain" id="PRO_5043013270" evidence="1">
    <location>
        <begin position="24"/>
        <end position="307"/>
    </location>
</feature>